<name>M0E6P9_9EURY</name>
<keyword evidence="1" id="KW-0472">Membrane</keyword>
<dbReference type="Pfam" id="PF09335">
    <property type="entry name" value="VTT_dom"/>
    <property type="match status" value="1"/>
</dbReference>
<dbReference type="PANTHER" id="PTHR42709">
    <property type="entry name" value="ALKALINE PHOSPHATASE LIKE PROTEIN"/>
    <property type="match status" value="1"/>
</dbReference>
<feature type="domain" description="VTT" evidence="2">
    <location>
        <begin position="65"/>
        <end position="163"/>
    </location>
</feature>
<dbReference type="eggNOG" id="arCOG03118">
    <property type="taxonomic scope" value="Archaea"/>
</dbReference>
<dbReference type="RefSeq" id="WP_004045598.1">
    <property type="nucleotide sequence ID" value="NZ_AOJE01000005.1"/>
</dbReference>
<comment type="caution">
    <text evidence="3">The sequence shown here is derived from an EMBL/GenBank/DDBJ whole genome shotgun (WGS) entry which is preliminary data.</text>
</comment>
<dbReference type="PANTHER" id="PTHR42709:SF11">
    <property type="entry name" value="DEDA FAMILY PROTEIN"/>
    <property type="match status" value="1"/>
</dbReference>
<keyword evidence="4" id="KW-1185">Reference proteome</keyword>
<protein>
    <submittedName>
        <fullName evidence="3">DedA family protein</fullName>
    </submittedName>
</protein>
<keyword evidence="1" id="KW-1133">Transmembrane helix</keyword>
<gene>
    <name evidence="3" type="ORF">C471_00070</name>
</gene>
<feature type="transmembrane region" description="Helical" evidence="1">
    <location>
        <begin position="63"/>
        <end position="83"/>
    </location>
</feature>
<dbReference type="AlphaFoldDB" id="M0E6P9"/>
<keyword evidence="1" id="KW-0812">Transmembrane</keyword>
<evidence type="ECO:0000313" key="4">
    <source>
        <dbReference type="Proteomes" id="UP000011514"/>
    </source>
</evidence>
<feature type="transmembrane region" description="Helical" evidence="1">
    <location>
        <begin position="145"/>
        <end position="167"/>
    </location>
</feature>
<dbReference type="STRING" id="1227484.C471_00070"/>
<reference evidence="3 4" key="1">
    <citation type="journal article" date="2014" name="PLoS Genet.">
        <title>Phylogenetically driven sequencing of extremely halophilic archaea reveals strategies for static and dynamic osmo-response.</title>
        <authorList>
            <person name="Becker E.A."/>
            <person name="Seitzer P.M."/>
            <person name="Tritt A."/>
            <person name="Larsen D."/>
            <person name="Krusor M."/>
            <person name="Yao A.I."/>
            <person name="Wu D."/>
            <person name="Madern D."/>
            <person name="Eisen J.A."/>
            <person name="Darling A.E."/>
            <person name="Facciotti M.T."/>
        </authorList>
    </citation>
    <scope>NUCLEOTIDE SEQUENCE [LARGE SCALE GENOMIC DNA]</scope>
    <source>
        <strain evidence="3 4">DSM 1137</strain>
    </source>
</reference>
<dbReference type="PATRIC" id="fig|1227484.4.peg.11"/>
<evidence type="ECO:0000313" key="3">
    <source>
        <dbReference type="EMBL" id="ELZ43466.1"/>
    </source>
</evidence>
<dbReference type="InterPro" id="IPR032816">
    <property type="entry name" value="VTT_dom"/>
</dbReference>
<feature type="transmembrane region" description="Helical" evidence="1">
    <location>
        <begin position="179"/>
        <end position="196"/>
    </location>
</feature>
<accession>M0E6P9</accession>
<dbReference type="EMBL" id="AOJE01000005">
    <property type="protein sequence ID" value="ELZ43466.1"/>
    <property type="molecule type" value="Genomic_DNA"/>
</dbReference>
<dbReference type="Proteomes" id="UP000011514">
    <property type="component" value="Unassembled WGS sequence"/>
</dbReference>
<dbReference type="GO" id="GO:0005886">
    <property type="term" value="C:plasma membrane"/>
    <property type="evidence" value="ECO:0007669"/>
    <property type="project" value="TreeGrafter"/>
</dbReference>
<evidence type="ECO:0000259" key="2">
    <source>
        <dbReference type="Pfam" id="PF09335"/>
    </source>
</evidence>
<proteinExistence type="predicted"/>
<evidence type="ECO:0000256" key="1">
    <source>
        <dbReference type="SAM" id="Phobius"/>
    </source>
</evidence>
<organism evidence="3 4">
    <name type="scientific">Halorubrum saccharovorum DSM 1137</name>
    <dbReference type="NCBI Taxonomy" id="1227484"/>
    <lineage>
        <taxon>Archaea</taxon>
        <taxon>Methanobacteriati</taxon>
        <taxon>Methanobacteriota</taxon>
        <taxon>Stenosarchaea group</taxon>
        <taxon>Halobacteria</taxon>
        <taxon>Halobacteriales</taxon>
        <taxon>Haloferacaceae</taxon>
        <taxon>Halorubrum</taxon>
    </lineage>
</organism>
<dbReference type="InterPro" id="IPR051311">
    <property type="entry name" value="DedA_domain"/>
</dbReference>
<sequence>MIPTVPPLSVSAILSSIELSREFFISLGAPGLLLLGFLEFFFFPIPPMLVLIPLTVASPELALVYAAAATMGSVTAGVAGFALGHRGGRPILTSRFSANRIGQAERYLEQRGFATVAFGSFAPIPEAHELLSITAGSFNMRFRTYIVAAVLGRGSKYFIVAMLSVALGQAARSLTEVEVYSILAVAVVVAGVGYALRGRLRPRPIR</sequence>
<feature type="transmembrane region" description="Helical" evidence="1">
    <location>
        <begin position="23"/>
        <end position="43"/>
    </location>
</feature>